<dbReference type="GO" id="GO:0016788">
    <property type="term" value="F:hydrolase activity, acting on ester bonds"/>
    <property type="evidence" value="ECO:0007669"/>
    <property type="project" value="UniProtKB-ARBA"/>
</dbReference>
<dbReference type="Proteomes" id="UP000295814">
    <property type="component" value="Unassembled WGS sequence"/>
</dbReference>
<dbReference type="PROSITE" id="PS51257">
    <property type="entry name" value="PROKAR_LIPOPROTEIN"/>
    <property type="match status" value="1"/>
</dbReference>
<dbReference type="InterPro" id="IPR036514">
    <property type="entry name" value="SGNH_hydro_sf"/>
</dbReference>
<accession>A0A562YI79</accession>
<dbReference type="Gene3D" id="3.40.50.1110">
    <property type="entry name" value="SGNH hydrolase"/>
    <property type="match status" value="1"/>
</dbReference>
<organism evidence="2 3">
    <name type="scientific">Seonamhaeicola sediminis</name>
    <dbReference type="NCBI Taxonomy" id="2528206"/>
    <lineage>
        <taxon>Bacteria</taxon>
        <taxon>Pseudomonadati</taxon>
        <taxon>Bacteroidota</taxon>
        <taxon>Flavobacteriia</taxon>
        <taxon>Flavobacteriales</taxon>
        <taxon>Flavobacteriaceae</taxon>
    </lineage>
</organism>
<dbReference type="RefSeq" id="WP_133354766.1">
    <property type="nucleotide sequence ID" value="NZ_SMZJ02000001.1"/>
</dbReference>
<evidence type="ECO:0000259" key="1">
    <source>
        <dbReference type="Pfam" id="PF08885"/>
    </source>
</evidence>
<dbReference type="AlphaFoldDB" id="A0A562YI79"/>
<dbReference type="InterPro" id="IPR014982">
    <property type="entry name" value="GSCFA"/>
</dbReference>
<evidence type="ECO:0000313" key="2">
    <source>
        <dbReference type="EMBL" id="TWO34468.1"/>
    </source>
</evidence>
<dbReference type="OrthoDB" id="9807687at2"/>
<proteinExistence type="predicted"/>
<dbReference type="EMBL" id="SMZJ02000001">
    <property type="protein sequence ID" value="TWO34468.1"/>
    <property type="molecule type" value="Genomic_DNA"/>
</dbReference>
<reference evidence="2 3" key="1">
    <citation type="submission" date="2019-07" db="EMBL/GenBank/DDBJ databases">
        <title>Seonamhaeicola sp. W255 draft genome.</title>
        <authorList>
            <person name="Zhang X.-Y."/>
            <person name="Zhang R."/>
            <person name="Zhong Y.-L."/>
            <person name="Du Z.-J."/>
        </authorList>
    </citation>
    <scope>NUCLEOTIDE SEQUENCE [LARGE SCALE GENOMIC DNA]</scope>
    <source>
        <strain evidence="2 3">W255</strain>
    </source>
</reference>
<sequence length="321" mass="37217">MNLQTKIPLSKQSTNLIDYNSNILLLGSCFVENIGAKLQYFKFQSVVNPFGILFHPKAIEALVENTLQNKFYSEEYLFFNNEQWHCFDVHSKLSNTSKERLLSDLNKQISLTNKQIHESTHLIITLGTAWVYRYIKTNKIVANCHKLTQKAFDKELLSVDEIIGSLRSIVDSIRDINTSASIIFTVSPVRHLKDGFIENTLSKAHLVSAIHEFLNQKSLSGNDNLSYFPSYEIMMDELRDYRFYKEDMIHPNQTAVDYVWEKFVTVWIASHTKKTMGEVDAVQKGMLHKPFNPDSEAHKKFLKNLSKKKQQLQKQFTHISF</sequence>
<evidence type="ECO:0000313" key="3">
    <source>
        <dbReference type="Proteomes" id="UP000295814"/>
    </source>
</evidence>
<dbReference type="SUPFAM" id="SSF52266">
    <property type="entry name" value="SGNH hydrolase"/>
    <property type="match status" value="1"/>
</dbReference>
<feature type="domain" description="GSCFA" evidence="1">
    <location>
        <begin position="23"/>
        <end position="263"/>
    </location>
</feature>
<dbReference type="Pfam" id="PF08885">
    <property type="entry name" value="GSCFA"/>
    <property type="match status" value="1"/>
</dbReference>
<name>A0A562YI79_9FLAO</name>
<keyword evidence="3" id="KW-1185">Reference proteome</keyword>
<gene>
    <name evidence="2" type="ORF">E1J38_001035</name>
</gene>
<protein>
    <submittedName>
        <fullName evidence="2">GSCFA domain-containing protein</fullName>
    </submittedName>
</protein>
<comment type="caution">
    <text evidence="2">The sequence shown here is derived from an EMBL/GenBank/DDBJ whole genome shotgun (WGS) entry which is preliminary data.</text>
</comment>